<proteinExistence type="predicted"/>
<evidence type="ECO:0000313" key="3">
    <source>
        <dbReference type="Proteomes" id="UP000253083"/>
    </source>
</evidence>
<evidence type="ECO:0000313" key="2">
    <source>
        <dbReference type="EMBL" id="RBP50696.1"/>
    </source>
</evidence>
<dbReference type="RefSeq" id="WP_170131996.1">
    <property type="nucleotide sequence ID" value="NZ_QNRT01000002.1"/>
</dbReference>
<dbReference type="AlphaFoldDB" id="A0A395JIU4"/>
<feature type="transmembrane region" description="Helical" evidence="1">
    <location>
        <begin position="21"/>
        <end position="45"/>
    </location>
</feature>
<organism evidence="2 3">
    <name type="scientific">Arenicella xantha</name>
    <dbReference type="NCBI Taxonomy" id="644221"/>
    <lineage>
        <taxon>Bacteria</taxon>
        <taxon>Pseudomonadati</taxon>
        <taxon>Pseudomonadota</taxon>
        <taxon>Gammaproteobacteria</taxon>
        <taxon>Arenicellales</taxon>
        <taxon>Arenicellaceae</taxon>
        <taxon>Arenicella</taxon>
    </lineage>
</organism>
<gene>
    <name evidence="2" type="ORF">DFR28_102107</name>
</gene>
<keyword evidence="1" id="KW-1133">Transmembrane helix</keyword>
<evidence type="ECO:0008006" key="4">
    <source>
        <dbReference type="Google" id="ProtNLM"/>
    </source>
</evidence>
<name>A0A395JIU4_9GAMM</name>
<keyword evidence="1" id="KW-0472">Membrane</keyword>
<protein>
    <recommendedName>
        <fullName evidence="4">FixH protein</fullName>
    </recommendedName>
</protein>
<keyword evidence="3" id="KW-1185">Reference proteome</keyword>
<keyword evidence="1" id="KW-0812">Transmembrane</keyword>
<dbReference type="InParanoid" id="A0A395JIU4"/>
<evidence type="ECO:0000256" key="1">
    <source>
        <dbReference type="SAM" id="Phobius"/>
    </source>
</evidence>
<accession>A0A395JIU4</accession>
<comment type="caution">
    <text evidence="2">The sequence shown here is derived from an EMBL/GenBank/DDBJ whole genome shotgun (WGS) entry which is preliminary data.</text>
</comment>
<dbReference type="Proteomes" id="UP000253083">
    <property type="component" value="Unassembled WGS sequence"/>
</dbReference>
<dbReference type="EMBL" id="QNRT01000002">
    <property type="protein sequence ID" value="RBP50696.1"/>
    <property type="molecule type" value="Genomic_DNA"/>
</dbReference>
<reference evidence="2 3" key="1">
    <citation type="submission" date="2018-06" db="EMBL/GenBank/DDBJ databases">
        <title>Genomic Encyclopedia of Type Strains, Phase IV (KMG-IV): sequencing the most valuable type-strain genomes for metagenomic binning, comparative biology and taxonomic classification.</title>
        <authorList>
            <person name="Goeker M."/>
        </authorList>
    </citation>
    <scope>NUCLEOTIDE SEQUENCE [LARGE SCALE GENOMIC DNA]</scope>
    <source>
        <strain evidence="2 3">DSM 24032</strain>
    </source>
</reference>
<sequence>MTSQTVAKKTLNKDQPWYRIGMVWLMISLPLIVVIASMVTVVIAYQNAPNIVHLEGQ</sequence>